<dbReference type="Proteomes" id="UP001358586">
    <property type="component" value="Chromosome 11"/>
</dbReference>
<dbReference type="SUPFAM" id="SSF53098">
    <property type="entry name" value="Ribonuclease H-like"/>
    <property type="match status" value="1"/>
</dbReference>
<protein>
    <recommendedName>
        <fullName evidence="3">Integrase catalytic domain-containing protein</fullName>
    </recommendedName>
</protein>
<name>A0ABR0N7T5_GOSAR</name>
<comment type="caution">
    <text evidence="1">The sequence shown here is derived from an EMBL/GenBank/DDBJ whole genome shotgun (WGS) entry which is preliminary data.</text>
</comment>
<dbReference type="InterPro" id="IPR036397">
    <property type="entry name" value="RNaseH_sf"/>
</dbReference>
<keyword evidence="2" id="KW-1185">Reference proteome</keyword>
<evidence type="ECO:0008006" key="3">
    <source>
        <dbReference type="Google" id="ProtNLM"/>
    </source>
</evidence>
<accession>A0ABR0N7T5</accession>
<dbReference type="PANTHER" id="PTHR47266">
    <property type="entry name" value="ENDONUCLEASE-RELATED"/>
    <property type="match status" value="1"/>
</dbReference>
<dbReference type="Gene3D" id="3.30.420.10">
    <property type="entry name" value="Ribonuclease H-like superfamily/Ribonuclease H"/>
    <property type="match status" value="1"/>
</dbReference>
<dbReference type="InterPro" id="IPR012337">
    <property type="entry name" value="RNaseH-like_sf"/>
</dbReference>
<organism evidence="1 2">
    <name type="scientific">Gossypium arboreum</name>
    <name type="common">Tree cotton</name>
    <name type="synonym">Gossypium nanking</name>
    <dbReference type="NCBI Taxonomy" id="29729"/>
    <lineage>
        <taxon>Eukaryota</taxon>
        <taxon>Viridiplantae</taxon>
        <taxon>Streptophyta</taxon>
        <taxon>Embryophyta</taxon>
        <taxon>Tracheophyta</taxon>
        <taxon>Spermatophyta</taxon>
        <taxon>Magnoliopsida</taxon>
        <taxon>eudicotyledons</taxon>
        <taxon>Gunneridae</taxon>
        <taxon>Pentapetalae</taxon>
        <taxon>rosids</taxon>
        <taxon>malvids</taxon>
        <taxon>Malvales</taxon>
        <taxon>Malvaceae</taxon>
        <taxon>Malvoideae</taxon>
        <taxon>Gossypium</taxon>
    </lineage>
</organism>
<dbReference type="InterPro" id="IPR052160">
    <property type="entry name" value="Gypsy_RT_Integrase-like"/>
</dbReference>
<reference evidence="1 2" key="1">
    <citation type="submission" date="2023-03" db="EMBL/GenBank/DDBJ databases">
        <title>WGS of Gossypium arboreum.</title>
        <authorList>
            <person name="Yu D."/>
        </authorList>
    </citation>
    <scope>NUCLEOTIDE SEQUENCE [LARGE SCALE GENOMIC DNA]</scope>
    <source>
        <tissue evidence="1">Leaf</tissue>
    </source>
</reference>
<proteinExistence type="predicted"/>
<evidence type="ECO:0000313" key="2">
    <source>
        <dbReference type="Proteomes" id="UP001358586"/>
    </source>
</evidence>
<evidence type="ECO:0000313" key="1">
    <source>
        <dbReference type="EMBL" id="KAK5786650.1"/>
    </source>
</evidence>
<gene>
    <name evidence="1" type="ORF">PVK06_041288</name>
</gene>
<sequence>MEKYGVTQRIATAYHPQTNGQAEMLNREIKSILEKTVKPNRKDWGLRLNDARWAYRTAYKGPIGMSSYRLIFGKLCHLPVELEHKAFWAVKQCNMEMESTGKSRKSDIQELEEIRNDAYENARVYKEKTKAFHDKFITRKQFLIGQKFSYTTPP</sequence>
<dbReference type="EMBL" id="JARKNE010000011">
    <property type="protein sequence ID" value="KAK5786650.1"/>
    <property type="molecule type" value="Genomic_DNA"/>
</dbReference>